<accession>A0ABN9VWD9</accession>
<keyword evidence="3" id="KW-1185">Reference proteome</keyword>
<dbReference type="EMBL" id="CAUYUJ010017785">
    <property type="protein sequence ID" value="CAK0877899.1"/>
    <property type="molecule type" value="Genomic_DNA"/>
</dbReference>
<organism evidence="2 3">
    <name type="scientific">Prorocentrum cordatum</name>
    <dbReference type="NCBI Taxonomy" id="2364126"/>
    <lineage>
        <taxon>Eukaryota</taxon>
        <taxon>Sar</taxon>
        <taxon>Alveolata</taxon>
        <taxon>Dinophyceae</taxon>
        <taxon>Prorocentrales</taxon>
        <taxon>Prorocentraceae</taxon>
        <taxon>Prorocentrum</taxon>
    </lineage>
</organism>
<evidence type="ECO:0000313" key="2">
    <source>
        <dbReference type="EMBL" id="CAK0877899.1"/>
    </source>
</evidence>
<feature type="non-terminal residue" evidence="2">
    <location>
        <position position="1"/>
    </location>
</feature>
<protein>
    <submittedName>
        <fullName evidence="2">Uncharacterized protein</fullName>
    </submittedName>
</protein>
<proteinExistence type="predicted"/>
<feature type="compositionally biased region" description="Gly residues" evidence="1">
    <location>
        <begin position="405"/>
        <end position="414"/>
    </location>
</feature>
<evidence type="ECO:0000256" key="1">
    <source>
        <dbReference type="SAM" id="MobiDB-lite"/>
    </source>
</evidence>
<dbReference type="Proteomes" id="UP001189429">
    <property type="component" value="Unassembled WGS sequence"/>
</dbReference>
<name>A0ABN9VWD9_9DINO</name>
<evidence type="ECO:0000313" key="3">
    <source>
        <dbReference type="Proteomes" id="UP001189429"/>
    </source>
</evidence>
<gene>
    <name evidence="2" type="ORF">PCOR1329_LOCUS61810</name>
</gene>
<reference evidence="2" key="1">
    <citation type="submission" date="2023-10" db="EMBL/GenBank/DDBJ databases">
        <authorList>
            <person name="Chen Y."/>
            <person name="Shah S."/>
            <person name="Dougan E. K."/>
            <person name="Thang M."/>
            <person name="Chan C."/>
        </authorList>
    </citation>
    <scope>NUCLEOTIDE SEQUENCE [LARGE SCALE GENOMIC DNA]</scope>
</reference>
<sequence length="669" mass="72247">ERMAALTLQKQHQDWLRGELDAAAARLDSARLLQLCDQARALQLTVPSEMVALLHELEEGAGAQGQCGAKAAARKSDHLARLREDGQRKARAAALALDMVETSPTMKELRAAQEAVLAVRQARGVGSEEVRAAERRLARVERLHEPRLEAEEEVRALLARAEGPQWHTLLPDGALAERLRTALRKAEKTSVGADHELCQLGHELLQRTTEAEEARRAVEQRLREAAGQRPGGGRPDRDLEALSEAVEEARRLGLDTLAADRELARRRGWQDQAAAAEAELREASKGIGPGGRARLESALKGAKEAGVSAERLRFASVRLEELARHEQRCSLAAGNLKRALPSLEKEPWLLQPLLEAARPLEPWTPELERAAHAARERVEGASALQQRRKDIEQELRAHLRAASTAGGGGSGGGESATPARPGPAQEARVLAGLVERGKAVGADAGLLREVGERLRGLRREGRQLDVAQRRLRLALGQKDLPGIERELRSIRAMGASAPGAEGAAGAPGLVASARGERSGEQPHSDRLVEAAAAMMRHLQDAQVRRHNAQTALCERLSGDAAAAAASDPCAPVKLPAGDVGAAVPSVDSQGWVKEMTEMIHEAKQSGVPPTLIEHARLRVREVRRWESERQVACAGLQQALAKKGAPAEEVLRSLRRVQRLEKGAPNSAR</sequence>
<feature type="region of interest" description="Disordered" evidence="1">
    <location>
        <begin position="402"/>
        <end position="424"/>
    </location>
</feature>
<comment type="caution">
    <text evidence="2">The sequence shown here is derived from an EMBL/GenBank/DDBJ whole genome shotgun (WGS) entry which is preliminary data.</text>
</comment>